<dbReference type="Gene3D" id="3.20.20.70">
    <property type="entry name" value="Aldolase class I"/>
    <property type="match status" value="1"/>
</dbReference>
<evidence type="ECO:0000256" key="7">
    <source>
        <dbReference type="ARBA" id="ARBA00022857"/>
    </source>
</evidence>
<evidence type="ECO:0000313" key="16">
    <source>
        <dbReference type="EMBL" id="OGH83352.1"/>
    </source>
</evidence>
<evidence type="ECO:0000256" key="11">
    <source>
        <dbReference type="ARBA" id="ARBA00048802"/>
    </source>
</evidence>
<comment type="catalytic activity">
    <reaction evidence="11">
        <text>a 5,6-dihydrouridine in tRNA + NAD(+) = a uridine in tRNA + NADH + H(+)</text>
        <dbReference type="Rhea" id="RHEA:54452"/>
        <dbReference type="Rhea" id="RHEA-COMP:13339"/>
        <dbReference type="Rhea" id="RHEA-COMP:13887"/>
        <dbReference type="ChEBI" id="CHEBI:15378"/>
        <dbReference type="ChEBI" id="CHEBI:57540"/>
        <dbReference type="ChEBI" id="CHEBI:57945"/>
        <dbReference type="ChEBI" id="CHEBI:65315"/>
        <dbReference type="ChEBI" id="CHEBI:74443"/>
    </reaction>
</comment>
<keyword evidence="5 12" id="KW-0288">FMN</keyword>
<evidence type="ECO:0000256" key="6">
    <source>
        <dbReference type="ARBA" id="ARBA00022694"/>
    </source>
</evidence>
<dbReference type="SUPFAM" id="SSF51395">
    <property type="entry name" value="FMN-linked oxidoreductases"/>
    <property type="match status" value="1"/>
</dbReference>
<reference evidence="16 17" key="1">
    <citation type="journal article" date="2016" name="Nat. Commun.">
        <title>Thousands of microbial genomes shed light on interconnected biogeochemical processes in an aquifer system.</title>
        <authorList>
            <person name="Anantharaman K."/>
            <person name="Brown C.T."/>
            <person name="Hug L.A."/>
            <person name="Sharon I."/>
            <person name="Castelle C.J."/>
            <person name="Probst A.J."/>
            <person name="Thomas B.C."/>
            <person name="Singh A."/>
            <person name="Wilkins M.J."/>
            <person name="Karaoz U."/>
            <person name="Brodie E.L."/>
            <person name="Williams K.H."/>
            <person name="Hubbard S.S."/>
            <person name="Banfield J.F."/>
        </authorList>
    </citation>
    <scope>NUCLEOTIDE SEQUENCE [LARGE SCALE GENOMIC DNA]</scope>
</reference>
<dbReference type="PIRSF" id="PIRSF006621">
    <property type="entry name" value="Dus"/>
    <property type="match status" value="1"/>
</dbReference>
<dbReference type="EC" id="1.3.1.-" evidence="12"/>
<dbReference type="PROSITE" id="PS01136">
    <property type="entry name" value="UPF0034"/>
    <property type="match status" value="1"/>
</dbReference>
<dbReference type="GO" id="GO:0050660">
    <property type="term" value="F:flavin adenine dinucleotide binding"/>
    <property type="evidence" value="ECO:0007669"/>
    <property type="project" value="InterPro"/>
</dbReference>
<keyword evidence="3" id="KW-0820">tRNA-binding</keyword>
<evidence type="ECO:0000256" key="3">
    <source>
        <dbReference type="ARBA" id="ARBA00022555"/>
    </source>
</evidence>
<evidence type="ECO:0000256" key="5">
    <source>
        <dbReference type="ARBA" id="ARBA00022643"/>
    </source>
</evidence>
<evidence type="ECO:0000256" key="4">
    <source>
        <dbReference type="ARBA" id="ARBA00022630"/>
    </source>
</evidence>
<evidence type="ECO:0000313" key="17">
    <source>
        <dbReference type="Proteomes" id="UP000176300"/>
    </source>
</evidence>
<feature type="binding site" evidence="14">
    <location>
        <begin position="18"/>
        <end position="20"/>
    </location>
    <ligand>
        <name>FMN</name>
        <dbReference type="ChEBI" id="CHEBI:58210"/>
    </ligand>
</feature>
<comment type="caution">
    <text evidence="16">The sequence shown here is derived from an EMBL/GenBank/DDBJ whole genome shotgun (WGS) entry which is preliminary data.</text>
</comment>
<gene>
    <name evidence="16" type="ORF">A2373_00035</name>
</gene>
<dbReference type="InterPro" id="IPR024036">
    <property type="entry name" value="tRNA-dHydroUridine_Synthase_C"/>
</dbReference>
<feature type="binding site" evidence="14">
    <location>
        <position position="145"/>
    </location>
    <ligand>
        <name>FMN</name>
        <dbReference type="ChEBI" id="CHEBI:58210"/>
    </ligand>
</feature>
<evidence type="ECO:0000256" key="10">
    <source>
        <dbReference type="ARBA" id="ARBA00048205"/>
    </source>
</evidence>
<accession>A0A1F6NHP4</accession>
<evidence type="ECO:0000256" key="9">
    <source>
        <dbReference type="ARBA" id="ARBA00023002"/>
    </source>
</evidence>
<dbReference type="AlphaFoldDB" id="A0A1F6NHP4"/>
<dbReference type="InterPro" id="IPR035587">
    <property type="entry name" value="DUS-like_FMN-bd"/>
</dbReference>
<organism evidence="16 17">
    <name type="scientific">Candidatus Magasanikbacteria bacterium RIFOXYB1_FULL_40_15</name>
    <dbReference type="NCBI Taxonomy" id="1798697"/>
    <lineage>
        <taxon>Bacteria</taxon>
        <taxon>Candidatus Magasanikiibacteriota</taxon>
    </lineage>
</organism>
<dbReference type="EMBL" id="MFQS01000015">
    <property type="protein sequence ID" value="OGH83352.1"/>
    <property type="molecule type" value="Genomic_DNA"/>
</dbReference>
<evidence type="ECO:0000256" key="8">
    <source>
        <dbReference type="ARBA" id="ARBA00022884"/>
    </source>
</evidence>
<keyword evidence="4 12" id="KW-0285">Flavoprotein</keyword>
<dbReference type="Proteomes" id="UP000176300">
    <property type="component" value="Unassembled WGS sequence"/>
</dbReference>
<dbReference type="PANTHER" id="PTHR45846:SF1">
    <property type="entry name" value="TRNA-DIHYDROURIDINE(47) SYNTHASE [NAD(P)(+)]-LIKE"/>
    <property type="match status" value="1"/>
</dbReference>
<comment type="similarity">
    <text evidence="12">Belongs to the dus family.</text>
</comment>
<proteinExistence type="inferred from homology"/>
<dbReference type="PANTHER" id="PTHR45846">
    <property type="entry name" value="TRNA-DIHYDROURIDINE(47) SYNTHASE [NAD(P)(+)]-LIKE"/>
    <property type="match status" value="1"/>
</dbReference>
<feature type="domain" description="DUS-like FMN-binding" evidence="15">
    <location>
        <begin position="16"/>
        <end position="329"/>
    </location>
</feature>
<dbReference type="InterPro" id="IPR018517">
    <property type="entry name" value="tRNA_hU_synthase_CS"/>
</dbReference>
<evidence type="ECO:0000256" key="2">
    <source>
        <dbReference type="ARBA" id="ARBA00002790"/>
    </source>
</evidence>
<protein>
    <recommendedName>
        <fullName evidence="12">tRNA-dihydrouridine synthase</fullName>
        <ecNumber evidence="12">1.3.1.-</ecNumber>
    </recommendedName>
</protein>
<feature type="binding site" evidence="14">
    <location>
        <position position="74"/>
    </location>
    <ligand>
        <name>FMN</name>
        <dbReference type="ChEBI" id="CHEBI:58210"/>
    </ligand>
</feature>
<keyword evidence="8" id="KW-0694">RNA-binding</keyword>
<evidence type="ECO:0000259" key="15">
    <source>
        <dbReference type="Pfam" id="PF01207"/>
    </source>
</evidence>
<keyword evidence="7" id="KW-0521">NADP</keyword>
<comment type="cofactor">
    <cofactor evidence="1 12 14">
        <name>FMN</name>
        <dbReference type="ChEBI" id="CHEBI:58210"/>
    </cofactor>
</comment>
<keyword evidence="6 12" id="KW-0819">tRNA processing</keyword>
<dbReference type="GO" id="GO:0000049">
    <property type="term" value="F:tRNA binding"/>
    <property type="evidence" value="ECO:0007669"/>
    <property type="project" value="UniProtKB-KW"/>
</dbReference>
<dbReference type="InterPro" id="IPR001269">
    <property type="entry name" value="DUS_fam"/>
</dbReference>
<evidence type="ECO:0000256" key="13">
    <source>
        <dbReference type="PIRSR" id="PIRSR006621-1"/>
    </source>
</evidence>
<evidence type="ECO:0000256" key="14">
    <source>
        <dbReference type="PIRSR" id="PIRSR006621-2"/>
    </source>
</evidence>
<sequence>MWINNILNKNRKILALSPMADMTDSPFCQIVREISGPDVVIFREMVSSEAIVRNSAKTLKMTEFNPKERPIVQQIFGADPLTMAKAAEIVMKHSNPEGIDINMGCPVYKITSNFNGCALMKDADLAGKIIKEMKQAIGDTTLSVKIRLGWNDPDEFKKFIPVIAKAGADLITIHGRTKEQGYSGTSDWKRIGEAKKIVSIPVLANGDIHEPEQVREALEITGADGVMIARGALGNPWFFKLAENFSRHPERSIAESKDPLLAISLEERKRIVLKHAKLHTEYYGLRGITTFRKHLAWYFKTNKIGENLPNLKEWRGRLVRVNSLGELEELLNEI</sequence>
<feature type="active site" description="Proton donor" evidence="13">
    <location>
        <position position="105"/>
    </location>
</feature>
<comment type="catalytic activity">
    <reaction evidence="10">
        <text>a 5,6-dihydrouridine in tRNA + NADP(+) = a uridine in tRNA + NADPH + H(+)</text>
        <dbReference type="Rhea" id="RHEA:23624"/>
        <dbReference type="Rhea" id="RHEA-COMP:13339"/>
        <dbReference type="Rhea" id="RHEA-COMP:13887"/>
        <dbReference type="ChEBI" id="CHEBI:15378"/>
        <dbReference type="ChEBI" id="CHEBI:57783"/>
        <dbReference type="ChEBI" id="CHEBI:58349"/>
        <dbReference type="ChEBI" id="CHEBI:65315"/>
        <dbReference type="ChEBI" id="CHEBI:74443"/>
    </reaction>
</comment>
<keyword evidence="9 12" id="KW-0560">Oxidoreductase</keyword>
<evidence type="ECO:0000256" key="12">
    <source>
        <dbReference type="PIRNR" id="PIRNR006621"/>
    </source>
</evidence>
<evidence type="ECO:0000256" key="1">
    <source>
        <dbReference type="ARBA" id="ARBA00001917"/>
    </source>
</evidence>
<dbReference type="Gene3D" id="1.10.1200.80">
    <property type="entry name" value="Putative flavin oxidoreducatase, domain 2"/>
    <property type="match status" value="1"/>
</dbReference>
<feature type="binding site" evidence="14">
    <location>
        <begin position="229"/>
        <end position="230"/>
    </location>
    <ligand>
        <name>FMN</name>
        <dbReference type="ChEBI" id="CHEBI:58210"/>
    </ligand>
</feature>
<dbReference type="STRING" id="1798697.A2373_00035"/>
<keyword evidence="14" id="KW-0547">Nucleotide-binding</keyword>
<dbReference type="Pfam" id="PF01207">
    <property type="entry name" value="Dus"/>
    <property type="match status" value="1"/>
</dbReference>
<feature type="binding site" evidence="14">
    <location>
        <position position="174"/>
    </location>
    <ligand>
        <name>FMN</name>
        <dbReference type="ChEBI" id="CHEBI:58210"/>
    </ligand>
</feature>
<name>A0A1F6NHP4_9BACT</name>
<dbReference type="InterPro" id="IPR013785">
    <property type="entry name" value="Aldolase_TIM"/>
</dbReference>
<dbReference type="GO" id="GO:0017150">
    <property type="term" value="F:tRNA dihydrouridine synthase activity"/>
    <property type="evidence" value="ECO:0007669"/>
    <property type="project" value="InterPro"/>
</dbReference>
<dbReference type="CDD" id="cd02801">
    <property type="entry name" value="DUS_like_FMN"/>
    <property type="match status" value="1"/>
</dbReference>
<comment type="function">
    <text evidence="2 12">Catalyzes the synthesis of 5,6-dihydrouridine (D), a modified base found in the D-loop of most tRNAs, via the reduction of the C5-C6 double bond in target uridines.</text>
</comment>